<organism evidence="15 16">
    <name type="scientific">Russula ochroleuca</name>
    <dbReference type="NCBI Taxonomy" id="152965"/>
    <lineage>
        <taxon>Eukaryota</taxon>
        <taxon>Fungi</taxon>
        <taxon>Dikarya</taxon>
        <taxon>Basidiomycota</taxon>
        <taxon>Agaricomycotina</taxon>
        <taxon>Agaricomycetes</taxon>
        <taxon>Russulales</taxon>
        <taxon>Russulaceae</taxon>
        <taxon>Russula</taxon>
    </lineage>
</organism>
<evidence type="ECO:0000256" key="4">
    <source>
        <dbReference type="ARBA" id="ARBA00022679"/>
    </source>
</evidence>
<feature type="compositionally biased region" description="Basic and acidic residues" evidence="13">
    <location>
        <begin position="256"/>
        <end position="278"/>
    </location>
</feature>
<comment type="similarity">
    <text evidence="2">Belongs to the protein kinase superfamily. CMGC Ser/Thr protein kinase family. CDC2/CDKX subfamily.</text>
</comment>
<evidence type="ECO:0000256" key="7">
    <source>
        <dbReference type="ARBA" id="ARBA00022840"/>
    </source>
</evidence>
<feature type="domain" description="Protein kinase" evidence="14">
    <location>
        <begin position="429"/>
        <end position="732"/>
    </location>
</feature>
<feature type="compositionally biased region" description="Basic residues" evidence="13">
    <location>
        <begin position="153"/>
        <end position="165"/>
    </location>
</feature>
<evidence type="ECO:0000256" key="5">
    <source>
        <dbReference type="ARBA" id="ARBA00022741"/>
    </source>
</evidence>
<gene>
    <name evidence="15" type="ORF">DFH94DRAFT_740733</name>
</gene>
<evidence type="ECO:0000256" key="3">
    <source>
        <dbReference type="ARBA" id="ARBA00022527"/>
    </source>
</evidence>
<dbReference type="GO" id="GO:0005634">
    <property type="term" value="C:nucleus"/>
    <property type="evidence" value="ECO:0007669"/>
    <property type="project" value="UniProtKB-SubCell"/>
</dbReference>
<dbReference type="GO" id="GO:0004693">
    <property type="term" value="F:cyclin-dependent protein serine/threonine kinase activity"/>
    <property type="evidence" value="ECO:0007669"/>
    <property type="project" value="UniProtKB-EC"/>
</dbReference>
<keyword evidence="8" id="KW-0539">Nucleus</keyword>
<dbReference type="FunFam" id="1.10.510.10:FF:000415">
    <property type="entry name" value="CMGC/CDK/CRK7 protein kinase, variant"/>
    <property type="match status" value="1"/>
</dbReference>
<feature type="binding site" evidence="12">
    <location>
        <position position="458"/>
    </location>
    <ligand>
        <name>ATP</name>
        <dbReference type="ChEBI" id="CHEBI:30616"/>
    </ligand>
</feature>
<feature type="compositionally biased region" description="Basic residues" evidence="13">
    <location>
        <begin position="176"/>
        <end position="190"/>
    </location>
</feature>
<feature type="compositionally biased region" description="Pro residues" evidence="13">
    <location>
        <begin position="394"/>
        <end position="403"/>
    </location>
</feature>
<feature type="compositionally biased region" description="Pro residues" evidence="13">
    <location>
        <begin position="311"/>
        <end position="323"/>
    </location>
</feature>
<accession>A0A9P5MVV0</accession>
<feature type="compositionally biased region" description="Basic and acidic residues" evidence="13">
    <location>
        <begin position="200"/>
        <end position="216"/>
    </location>
</feature>
<evidence type="ECO:0000259" key="14">
    <source>
        <dbReference type="PROSITE" id="PS50011"/>
    </source>
</evidence>
<name>A0A9P5MVV0_9AGAM</name>
<keyword evidence="7 12" id="KW-0067">ATP-binding</keyword>
<feature type="region of interest" description="Disordered" evidence="13">
    <location>
        <begin position="751"/>
        <end position="849"/>
    </location>
</feature>
<protein>
    <submittedName>
        <fullName evidence="15">Kinase-like domain-containing protein</fullName>
    </submittedName>
</protein>
<dbReference type="PROSITE" id="PS50011">
    <property type="entry name" value="PROTEIN_KINASE_DOM"/>
    <property type="match status" value="1"/>
</dbReference>
<dbReference type="GO" id="GO:0005524">
    <property type="term" value="F:ATP binding"/>
    <property type="evidence" value="ECO:0007669"/>
    <property type="project" value="UniProtKB-UniRule"/>
</dbReference>
<dbReference type="PANTHER" id="PTHR24056:SF233">
    <property type="entry name" value="CYCLIN-DEPENDENT KINASE 9"/>
    <property type="match status" value="1"/>
</dbReference>
<feature type="compositionally biased region" description="Pro residues" evidence="13">
    <location>
        <begin position="830"/>
        <end position="846"/>
    </location>
</feature>
<evidence type="ECO:0000256" key="13">
    <source>
        <dbReference type="SAM" id="MobiDB-lite"/>
    </source>
</evidence>
<dbReference type="FunFam" id="3.30.200.20:FF:000124">
    <property type="entry name" value="Cyclin-dependent kinase 4"/>
    <property type="match status" value="1"/>
</dbReference>
<comment type="catalytic activity">
    <reaction evidence="9">
        <text>L-threonyl-[protein] + ATP = O-phospho-L-threonyl-[protein] + ADP + H(+)</text>
        <dbReference type="Rhea" id="RHEA:46608"/>
        <dbReference type="Rhea" id="RHEA-COMP:11060"/>
        <dbReference type="Rhea" id="RHEA-COMP:11605"/>
        <dbReference type="ChEBI" id="CHEBI:15378"/>
        <dbReference type="ChEBI" id="CHEBI:30013"/>
        <dbReference type="ChEBI" id="CHEBI:30616"/>
        <dbReference type="ChEBI" id="CHEBI:61977"/>
        <dbReference type="ChEBI" id="CHEBI:456216"/>
        <dbReference type="EC" id="2.7.11.22"/>
    </reaction>
</comment>
<keyword evidence="3" id="KW-0723">Serine/threonine-protein kinase</keyword>
<evidence type="ECO:0000313" key="15">
    <source>
        <dbReference type="EMBL" id="KAF8480157.1"/>
    </source>
</evidence>
<feature type="compositionally biased region" description="Basic and acidic residues" evidence="13">
    <location>
        <begin position="17"/>
        <end position="30"/>
    </location>
</feature>
<feature type="compositionally biased region" description="Low complexity" evidence="13">
    <location>
        <begin position="290"/>
        <end position="310"/>
    </location>
</feature>
<evidence type="ECO:0000256" key="8">
    <source>
        <dbReference type="ARBA" id="ARBA00023242"/>
    </source>
</evidence>
<feature type="compositionally biased region" description="Low complexity" evidence="13">
    <location>
        <begin position="166"/>
        <end position="175"/>
    </location>
</feature>
<feature type="compositionally biased region" description="Basic and acidic residues" evidence="13">
    <location>
        <begin position="879"/>
        <end position="903"/>
    </location>
</feature>
<reference evidence="15" key="1">
    <citation type="submission" date="2019-10" db="EMBL/GenBank/DDBJ databases">
        <authorList>
            <consortium name="DOE Joint Genome Institute"/>
            <person name="Kuo A."/>
            <person name="Miyauchi S."/>
            <person name="Kiss E."/>
            <person name="Drula E."/>
            <person name="Kohler A."/>
            <person name="Sanchez-Garcia M."/>
            <person name="Andreopoulos B."/>
            <person name="Barry K.W."/>
            <person name="Bonito G."/>
            <person name="Buee M."/>
            <person name="Carver A."/>
            <person name="Chen C."/>
            <person name="Cichocki N."/>
            <person name="Clum A."/>
            <person name="Culley D."/>
            <person name="Crous P.W."/>
            <person name="Fauchery L."/>
            <person name="Girlanda M."/>
            <person name="Hayes R."/>
            <person name="Keri Z."/>
            <person name="LaButti K."/>
            <person name="Lipzen A."/>
            <person name="Lombard V."/>
            <person name="Magnuson J."/>
            <person name="Maillard F."/>
            <person name="Morin E."/>
            <person name="Murat C."/>
            <person name="Nolan M."/>
            <person name="Ohm R."/>
            <person name="Pangilinan J."/>
            <person name="Pereira M."/>
            <person name="Perotto S."/>
            <person name="Peter M."/>
            <person name="Riley R."/>
            <person name="Sitrit Y."/>
            <person name="Stielow B."/>
            <person name="Szollosi G."/>
            <person name="Zifcakova L."/>
            <person name="Stursova M."/>
            <person name="Spatafora J.W."/>
            <person name="Tedersoo L."/>
            <person name="Vaario L.-M."/>
            <person name="Yamada A."/>
            <person name="Yan M."/>
            <person name="Wang P."/>
            <person name="Xu J."/>
            <person name="Bruns T."/>
            <person name="Baldrian P."/>
            <person name="Vilgalys R."/>
            <person name="Henrissat B."/>
            <person name="Grigoriev I.V."/>
            <person name="Hibbett D."/>
            <person name="Nagy L.G."/>
            <person name="Martin F.M."/>
        </authorList>
    </citation>
    <scope>NUCLEOTIDE SEQUENCE</scope>
    <source>
        <strain evidence="15">Prilba</strain>
    </source>
</reference>
<feature type="region of interest" description="Disordered" evidence="13">
    <location>
        <begin position="382"/>
        <end position="408"/>
    </location>
</feature>
<dbReference type="PROSITE" id="PS00107">
    <property type="entry name" value="PROTEIN_KINASE_ATP"/>
    <property type="match status" value="1"/>
</dbReference>
<keyword evidence="16" id="KW-1185">Reference proteome</keyword>
<reference evidence="15" key="2">
    <citation type="journal article" date="2020" name="Nat. Commun.">
        <title>Large-scale genome sequencing of mycorrhizal fungi provides insights into the early evolution of symbiotic traits.</title>
        <authorList>
            <person name="Miyauchi S."/>
            <person name="Kiss E."/>
            <person name="Kuo A."/>
            <person name="Drula E."/>
            <person name="Kohler A."/>
            <person name="Sanchez-Garcia M."/>
            <person name="Morin E."/>
            <person name="Andreopoulos B."/>
            <person name="Barry K.W."/>
            <person name="Bonito G."/>
            <person name="Buee M."/>
            <person name="Carver A."/>
            <person name="Chen C."/>
            <person name="Cichocki N."/>
            <person name="Clum A."/>
            <person name="Culley D."/>
            <person name="Crous P.W."/>
            <person name="Fauchery L."/>
            <person name="Girlanda M."/>
            <person name="Hayes R.D."/>
            <person name="Keri Z."/>
            <person name="LaButti K."/>
            <person name="Lipzen A."/>
            <person name="Lombard V."/>
            <person name="Magnuson J."/>
            <person name="Maillard F."/>
            <person name="Murat C."/>
            <person name="Nolan M."/>
            <person name="Ohm R.A."/>
            <person name="Pangilinan J."/>
            <person name="Pereira M.F."/>
            <person name="Perotto S."/>
            <person name="Peter M."/>
            <person name="Pfister S."/>
            <person name="Riley R."/>
            <person name="Sitrit Y."/>
            <person name="Stielow J.B."/>
            <person name="Szollosi G."/>
            <person name="Zifcakova L."/>
            <person name="Stursova M."/>
            <person name="Spatafora J.W."/>
            <person name="Tedersoo L."/>
            <person name="Vaario L.M."/>
            <person name="Yamada A."/>
            <person name="Yan M."/>
            <person name="Wang P."/>
            <person name="Xu J."/>
            <person name="Bruns T."/>
            <person name="Baldrian P."/>
            <person name="Vilgalys R."/>
            <person name="Dunand C."/>
            <person name="Henrissat B."/>
            <person name="Grigoriev I.V."/>
            <person name="Hibbett D."/>
            <person name="Nagy L.G."/>
            <person name="Martin F.M."/>
        </authorList>
    </citation>
    <scope>NUCLEOTIDE SEQUENCE</scope>
    <source>
        <strain evidence="15">Prilba</strain>
    </source>
</reference>
<feature type="compositionally biased region" description="Low complexity" evidence="13">
    <location>
        <begin position="42"/>
        <end position="56"/>
    </location>
</feature>
<comment type="caution">
    <text evidence="15">The sequence shown here is derived from an EMBL/GenBank/DDBJ whole genome shotgun (WGS) entry which is preliminary data.</text>
</comment>
<keyword evidence="5 12" id="KW-0547">Nucleotide-binding</keyword>
<sequence length="910" mass="102232">MLQSSGKRAAFSPPPDSRPRPTKRQERSSSPEEGELDDADPPHSLHVSSPHLPSALGTPPPASSYSVKVKLPFKTKVNPTTEPGAGASLPNNFKGIEEGRSKENAPAFSGGWNGHTYTNEPSHRNRDFRDRRRDRPHSGSSQSSPVGDYGRLSRSKVRARSRSRSTARSSSGSRSSSRKQTHRLPPHRPTRGSPSPLLARRRDVTPDSRDARDRYNSHPHSLYDSASSWCHDGRGQYRRDPLEDYFAGDYDTPRPPYRDHYDRGHERDPYGPRYESTRGRTVANDYRPVSPRQPSLLRCPRSPSPCLIRTPPQPRSPPPPTPPRSELQTRHSTISFLLPKKPSTHVVPRSPPSMSHPPSRSRSGEGVRGDEADAFLPEKIISRTSGKSKQLLPPHQPPRPIRPPLRRTREEEHKAYGRTFVGSGQQDDYDAMTKLGEGTFGEVHKAKFRPTGRVVALKRILMHNEKEGMPVTALREIKILKALKHPNVVELLDMFVVRGNGKDRPLSVYMVFPYMDHDLAGLLENDRVKLQPSQIKLYMKQLLEGTEYMHKNHILHRDMKAANLLISNNGSLRIADFGLARSYDPSAATMDTNAGSSRSKERRYTNCVVTRWYRPPELLLGARNYGGEIDIWGVGCVLGEMFLRHPILPGNSDLDQLEKIWQMCGTPNQHTWPNFDTLPGCEGVKHHNQHPKRLKSVFEQFGVETCDLIDRLLTCNPGERITATQALEHDYFWTDPLPADPKTLPVYEASHEFDKRGRRQQPPQAPIAPRLTEPPRLPPPPMINNVSSYLNRGHPGSRPPPLTRPGIPPPSGHQNPSHHSLEYRNGAPMNLPPIHYPAQGPPPVPYQLPNVLTASLQPDQKLRISHLPPRPPMPMGMDRFGDSRSRGGGKDNGQRSRGERDRNYAGLNYG</sequence>
<feature type="compositionally biased region" description="Pro residues" evidence="13">
    <location>
        <begin position="797"/>
        <end position="811"/>
    </location>
</feature>
<evidence type="ECO:0000256" key="12">
    <source>
        <dbReference type="PROSITE-ProRule" id="PRU10141"/>
    </source>
</evidence>
<dbReference type="EMBL" id="WHVB01000008">
    <property type="protein sequence ID" value="KAF8480157.1"/>
    <property type="molecule type" value="Genomic_DNA"/>
</dbReference>
<proteinExistence type="inferred from homology"/>
<comment type="subcellular location">
    <subcellularLocation>
        <location evidence="1">Nucleus</location>
    </subcellularLocation>
</comment>
<comment type="catalytic activity">
    <reaction evidence="11">
        <text>[DNA-directed RNA polymerase] + ATP = phospho-[DNA-directed RNA polymerase] + ADP + H(+)</text>
        <dbReference type="Rhea" id="RHEA:10216"/>
        <dbReference type="Rhea" id="RHEA-COMP:11321"/>
        <dbReference type="Rhea" id="RHEA-COMP:11322"/>
        <dbReference type="ChEBI" id="CHEBI:15378"/>
        <dbReference type="ChEBI" id="CHEBI:30616"/>
        <dbReference type="ChEBI" id="CHEBI:43176"/>
        <dbReference type="ChEBI" id="CHEBI:68546"/>
        <dbReference type="ChEBI" id="CHEBI:456216"/>
        <dbReference type="EC" id="2.7.11.23"/>
    </reaction>
</comment>
<dbReference type="GO" id="GO:0008353">
    <property type="term" value="F:RNA polymerase II CTD heptapeptide repeat kinase activity"/>
    <property type="evidence" value="ECO:0007669"/>
    <property type="project" value="UniProtKB-EC"/>
</dbReference>
<dbReference type="InterPro" id="IPR000719">
    <property type="entry name" value="Prot_kinase_dom"/>
</dbReference>
<dbReference type="InterPro" id="IPR050108">
    <property type="entry name" value="CDK"/>
</dbReference>
<feature type="region of interest" description="Disordered" evidence="13">
    <location>
        <begin position="863"/>
        <end position="910"/>
    </location>
</feature>
<dbReference type="InterPro" id="IPR017441">
    <property type="entry name" value="Protein_kinase_ATP_BS"/>
</dbReference>
<dbReference type="PANTHER" id="PTHR24056">
    <property type="entry name" value="CELL DIVISION PROTEIN KINASE"/>
    <property type="match status" value="1"/>
</dbReference>
<evidence type="ECO:0000256" key="1">
    <source>
        <dbReference type="ARBA" id="ARBA00004123"/>
    </source>
</evidence>
<dbReference type="Gene3D" id="1.10.510.10">
    <property type="entry name" value="Transferase(Phosphotransferase) domain 1"/>
    <property type="match status" value="1"/>
</dbReference>
<keyword evidence="6 15" id="KW-0418">Kinase</keyword>
<dbReference type="OrthoDB" id="28397at2759"/>
<feature type="compositionally biased region" description="Basic and acidic residues" evidence="13">
    <location>
        <begin position="121"/>
        <end position="137"/>
    </location>
</feature>
<keyword evidence="4" id="KW-0808">Transferase</keyword>
<dbReference type="Pfam" id="PF00069">
    <property type="entry name" value="Pkinase"/>
    <property type="match status" value="1"/>
</dbReference>
<dbReference type="Gene3D" id="3.30.200.20">
    <property type="entry name" value="Phosphorylase Kinase, domain 1"/>
    <property type="match status" value="1"/>
</dbReference>
<evidence type="ECO:0000256" key="11">
    <source>
        <dbReference type="ARBA" id="ARBA00049280"/>
    </source>
</evidence>
<feature type="compositionally biased region" description="Basic and acidic residues" evidence="13">
    <location>
        <begin position="231"/>
        <end position="242"/>
    </location>
</feature>
<dbReference type="Proteomes" id="UP000759537">
    <property type="component" value="Unassembled WGS sequence"/>
</dbReference>
<evidence type="ECO:0000313" key="16">
    <source>
        <dbReference type="Proteomes" id="UP000759537"/>
    </source>
</evidence>
<dbReference type="InterPro" id="IPR011009">
    <property type="entry name" value="Kinase-like_dom_sf"/>
</dbReference>
<evidence type="ECO:0000256" key="10">
    <source>
        <dbReference type="ARBA" id="ARBA00048367"/>
    </source>
</evidence>
<dbReference type="SMART" id="SM00220">
    <property type="entry name" value="S_TKc"/>
    <property type="match status" value="1"/>
</dbReference>
<feature type="region of interest" description="Disordered" evidence="13">
    <location>
        <begin position="1"/>
        <end position="369"/>
    </location>
</feature>
<evidence type="ECO:0000256" key="2">
    <source>
        <dbReference type="ARBA" id="ARBA00006485"/>
    </source>
</evidence>
<comment type="catalytic activity">
    <reaction evidence="10">
        <text>L-seryl-[protein] + ATP = O-phospho-L-seryl-[protein] + ADP + H(+)</text>
        <dbReference type="Rhea" id="RHEA:17989"/>
        <dbReference type="Rhea" id="RHEA-COMP:9863"/>
        <dbReference type="Rhea" id="RHEA-COMP:11604"/>
        <dbReference type="ChEBI" id="CHEBI:15378"/>
        <dbReference type="ChEBI" id="CHEBI:29999"/>
        <dbReference type="ChEBI" id="CHEBI:30616"/>
        <dbReference type="ChEBI" id="CHEBI:83421"/>
        <dbReference type="ChEBI" id="CHEBI:456216"/>
        <dbReference type="EC" id="2.7.11.22"/>
    </reaction>
</comment>
<dbReference type="PROSITE" id="PS00108">
    <property type="entry name" value="PROTEIN_KINASE_ST"/>
    <property type="match status" value="1"/>
</dbReference>
<dbReference type="InterPro" id="IPR008271">
    <property type="entry name" value="Ser/Thr_kinase_AS"/>
</dbReference>
<dbReference type="AlphaFoldDB" id="A0A9P5MVV0"/>
<evidence type="ECO:0000256" key="6">
    <source>
        <dbReference type="ARBA" id="ARBA00022777"/>
    </source>
</evidence>
<dbReference type="SUPFAM" id="SSF56112">
    <property type="entry name" value="Protein kinase-like (PK-like)"/>
    <property type="match status" value="1"/>
</dbReference>
<evidence type="ECO:0000256" key="9">
    <source>
        <dbReference type="ARBA" id="ARBA00047811"/>
    </source>
</evidence>